<dbReference type="InterPro" id="IPR000506">
    <property type="entry name" value="KARI_C"/>
</dbReference>
<sequence length="492" mass="54850">MSNYFNTLTLREKLEQLGKCRFMDASEFEDGVNALKGKKIVIVGCGAQGLNQGLNMRDSGLDISYALRQAAIDQKRDSFKNATSNNFKVGNYEELIPTADLVLNLTPDKQHTNVVKTVMPLMKKGATLSYSHGFNVVEEGMQIRKDLTVIMVAPKCPGSEVREEYKRGFGVPTLIAVHPENDPENKGWEQAKAYAVATGGDRAGVLASSFVAEVKSDLMGEQTILCGLLQTGAILSFDKMVEKGIEPSYAAKLIQYGWETVTEALKHGGITNMMDRLSNPAKIEAFRISEELKDIMRPLFQKHMDDIMTGHFSKTMMEDWANDDKNLLAWRAATGETAFEKQEITNQEISEQEYFDHGTLLVAFVRAGVELAFESMTESGIIDASAYYESLHETPLIANTIARKKLYEMNRVISDTAEYGCYLFDHACKPLLANFMKTVDTDIIGKKFSDSNEVDNQELIRINSIIRNHPVEKIGAKLRASMTAMKVIKSEV</sequence>
<feature type="domain" description="KARI C-terminal knotted" evidence="12">
    <location>
        <begin position="209"/>
        <end position="353"/>
    </location>
</feature>
<dbReference type="NCBIfam" id="NF003557">
    <property type="entry name" value="PRK05225.1"/>
    <property type="match status" value="1"/>
</dbReference>
<dbReference type="Pfam" id="PF07991">
    <property type="entry name" value="KARI_N"/>
    <property type="match status" value="1"/>
</dbReference>
<feature type="binding site" evidence="9">
    <location>
        <position position="78"/>
    </location>
    <ligand>
        <name>NADP(+)</name>
        <dbReference type="ChEBI" id="CHEBI:58349"/>
    </ligand>
</feature>
<evidence type="ECO:0000256" key="7">
    <source>
        <dbReference type="ARBA" id="ARBA00023002"/>
    </source>
</evidence>
<organism evidence="13 14">
    <name type="scientific">Polaribacter batillariae</name>
    <dbReference type="NCBI Taxonomy" id="2808900"/>
    <lineage>
        <taxon>Bacteria</taxon>
        <taxon>Pseudomonadati</taxon>
        <taxon>Bacteroidota</taxon>
        <taxon>Flavobacteriia</taxon>
        <taxon>Flavobacteriales</taxon>
        <taxon>Flavobacteriaceae</taxon>
    </lineage>
</organism>
<feature type="binding site" evidence="9 10">
    <location>
        <position position="414"/>
    </location>
    <ligand>
        <name>substrate</name>
    </ligand>
</feature>
<protein>
    <recommendedName>
        <fullName evidence="9">Ketol-acid reductoisomerase (NADP(+))</fullName>
        <shortName evidence="9">KARI</shortName>
        <ecNumber evidence="9">1.1.1.86</ecNumber>
    </recommendedName>
    <alternativeName>
        <fullName evidence="9">Acetohydroxy-acid isomeroreductase</fullName>
        <shortName evidence="9">AHIR</shortName>
    </alternativeName>
    <alternativeName>
        <fullName evidence="9">Alpha-keto-beta-hydroxylacyl reductoisomerase</fullName>
    </alternativeName>
</protein>
<dbReference type="InterPro" id="IPR013328">
    <property type="entry name" value="6PGD_dom2"/>
</dbReference>
<feature type="domain" description="KARI N-terminal Rossmann" evidence="11">
    <location>
        <begin position="14"/>
        <end position="208"/>
    </location>
</feature>
<dbReference type="EMBL" id="CP071795">
    <property type="protein sequence ID" value="QTD38926.1"/>
    <property type="molecule type" value="Genomic_DNA"/>
</dbReference>
<evidence type="ECO:0000256" key="4">
    <source>
        <dbReference type="ARBA" id="ARBA00022605"/>
    </source>
</evidence>
<dbReference type="GO" id="GO:0004455">
    <property type="term" value="F:ketol-acid reductoisomerase activity"/>
    <property type="evidence" value="ECO:0007669"/>
    <property type="project" value="UniProtKB-EC"/>
</dbReference>
<evidence type="ECO:0000313" key="14">
    <source>
        <dbReference type="Proteomes" id="UP000663935"/>
    </source>
</evidence>
<comment type="function">
    <text evidence="9">Involved in the biosynthesis of branched-chain amino acids (BCAA). Catalyzes an alkyl-migration followed by a ketol-acid reduction of (S)-2-acetolactate (S2AL) to yield (R)-2,3-dihydroxy-isovalerate. In the isomerase reaction, S2AL is rearranged via a Mg-dependent methyl migration to produce 3-hydroxy-3-methyl-2-ketobutyrate (HMKB). In the reductase reaction, this 2-ketoacid undergoes a metal-dependent reduction by NADPH to yield (R)-2,3-dihydroxy-isovalerate.</text>
</comment>
<dbReference type="Gene3D" id="1.10.1040.10">
    <property type="entry name" value="N-(1-d-carboxylethyl)-l-norvaline Dehydrogenase, domain 2"/>
    <property type="match status" value="1"/>
</dbReference>
<feature type="binding site" evidence="9">
    <location>
        <begin position="45"/>
        <end position="48"/>
    </location>
    <ligand>
        <name>NADP(+)</name>
        <dbReference type="ChEBI" id="CHEBI:58349"/>
    </ligand>
</feature>
<evidence type="ECO:0000256" key="1">
    <source>
        <dbReference type="ARBA" id="ARBA00004864"/>
    </source>
</evidence>
<keyword evidence="14" id="KW-1185">Reference proteome</keyword>
<dbReference type="InterPro" id="IPR013116">
    <property type="entry name" value="KARI_N"/>
</dbReference>
<evidence type="ECO:0000256" key="10">
    <source>
        <dbReference type="PROSITE-ProRule" id="PRU01198"/>
    </source>
</evidence>
<feature type="binding site" evidence="9">
    <location>
        <position position="68"/>
    </location>
    <ligand>
        <name>NADP(+)</name>
        <dbReference type="ChEBI" id="CHEBI:58349"/>
    </ligand>
</feature>
<comment type="similarity">
    <text evidence="3 9 10">Belongs to the ketol-acid reductoisomerase family.</text>
</comment>
<dbReference type="Pfam" id="PF01450">
    <property type="entry name" value="KARI_C"/>
    <property type="match status" value="2"/>
</dbReference>
<comment type="pathway">
    <text evidence="1 9">Amino-acid biosynthesis; L-valine biosynthesis; L-valine from pyruvate: step 2/4.</text>
</comment>
<evidence type="ECO:0000256" key="6">
    <source>
        <dbReference type="ARBA" id="ARBA00022842"/>
    </source>
</evidence>
<feature type="active site" evidence="9">
    <location>
        <position position="132"/>
    </location>
</feature>
<feature type="binding site" evidence="9 10">
    <location>
        <position position="221"/>
    </location>
    <ligand>
        <name>Mg(2+)</name>
        <dbReference type="ChEBI" id="CHEBI:18420"/>
        <label>1</label>
    </ligand>
</feature>
<evidence type="ECO:0000313" key="13">
    <source>
        <dbReference type="EMBL" id="QTD38926.1"/>
    </source>
</evidence>
<evidence type="ECO:0000259" key="12">
    <source>
        <dbReference type="PROSITE" id="PS51851"/>
    </source>
</evidence>
<dbReference type="RefSeq" id="WP_207973039.1">
    <property type="nucleotide sequence ID" value="NZ_CP071795.1"/>
</dbReference>
<evidence type="ECO:0000256" key="3">
    <source>
        <dbReference type="ARBA" id="ARBA00010318"/>
    </source>
</evidence>
<evidence type="ECO:0000256" key="9">
    <source>
        <dbReference type="HAMAP-Rule" id="MF_00435"/>
    </source>
</evidence>
<dbReference type="PANTHER" id="PTHR21371">
    <property type="entry name" value="KETOL-ACID REDUCTOISOMERASE, MITOCHONDRIAL"/>
    <property type="match status" value="1"/>
</dbReference>
<keyword evidence="7 9" id="KW-0560">Oxidoreductase</keyword>
<feature type="binding site" evidence="9 10">
    <location>
        <position position="389"/>
    </location>
    <ligand>
        <name>Mg(2+)</name>
        <dbReference type="ChEBI" id="CHEBI:18420"/>
        <label>2</label>
    </ligand>
</feature>
<keyword evidence="5 9" id="KW-0479">Metal-binding</keyword>
<feature type="domain" description="KARI C-terminal knotted" evidence="12">
    <location>
        <begin position="354"/>
        <end position="485"/>
    </location>
</feature>
<feature type="binding site" evidence="9">
    <location>
        <position position="76"/>
    </location>
    <ligand>
        <name>NADP(+)</name>
        <dbReference type="ChEBI" id="CHEBI:58349"/>
    </ligand>
</feature>
<dbReference type="InterPro" id="IPR036291">
    <property type="entry name" value="NAD(P)-bd_dom_sf"/>
</dbReference>
<accession>A0ABX7T0Z1</accession>
<dbReference type="PROSITE" id="PS51851">
    <property type="entry name" value="KARI_C"/>
    <property type="match status" value="2"/>
</dbReference>
<dbReference type="NCBIfam" id="TIGR00465">
    <property type="entry name" value="ilvC"/>
    <property type="match status" value="1"/>
</dbReference>
<feature type="binding site" evidence="9">
    <location>
        <position position="158"/>
    </location>
    <ligand>
        <name>NADP(+)</name>
        <dbReference type="ChEBI" id="CHEBI:58349"/>
    </ligand>
</feature>
<name>A0ABX7T0Z1_9FLAO</name>
<feature type="binding site" evidence="9 10">
    <location>
        <position position="217"/>
    </location>
    <ligand>
        <name>Mg(2+)</name>
        <dbReference type="ChEBI" id="CHEBI:18420"/>
        <label>2</label>
    </ligand>
</feature>
<comment type="cofactor">
    <cofactor evidence="9">
        <name>Mg(2+)</name>
        <dbReference type="ChEBI" id="CHEBI:18420"/>
    </cofactor>
    <text evidence="9">Binds 2 magnesium ions per subunit.</text>
</comment>
<dbReference type="PANTHER" id="PTHR21371:SF1">
    <property type="entry name" value="KETOL-ACID REDUCTOISOMERASE, MITOCHONDRIAL"/>
    <property type="match status" value="1"/>
</dbReference>
<dbReference type="PROSITE" id="PS51850">
    <property type="entry name" value="KARI_N"/>
    <property type="match status" value="1"/>
</dbReference>
<keyword evidence="9" id="KW-0521">NADP</keyword>
<comment type="catalytic activity">
    <reaction evidence="9">
        <text>(2R,3R)-2,3-dihydroxy-3-methylpentanoate + NADP(+) = (S)-2-ethyl-2-hydroxy-3-oxobutanoate + NADPH + H(+)</text>
        <dbReference type="Rhea" id="RHEA:13493"/>
        <dbReference type="ChEBI" id="CHEBI:15378"/>
        <dbReference type="ChEBI" id="CHEBI:49256"/>
        <dbReference type="ChEBI" id="CHEBI:49258"/>
        <dbReference type="ChEBI" id="CHEBI:57783"/>
        <dbReference type="ChEBI" id="CHEBI:58349"/>
        <dbReference type="EC" id="1.1.1.86"/>
    </reaction>
</comment>
<dbReference type="InterPro" id="IPR008927">
    <property type="entry name" value="6-PGluconate_DH-like_C_sf"/>
</dbReference>
<comment type="pathway">
    <text evidence="2 9">Amino-acid biosynthesis; L-isoleucine biosynthesis; L-isoleucine from 2-oxobutanoate: step 2/4.</text>
</comment>
<dbReference type="HAMAP" id="MF_00435">
    <property type="entry name" value="IlvC"/>
    <property type="match status" value="1"/>
</dbReference>
<dbReference type="Gene3D" id="3.40.50.720">
    <property type="entry name" value="NAD(P)-binding Rossmann-like Domain"/>
    <property type="match status" value="1"/>
</dbReference>
<feature type="binding site" evidence="9">
    <location>
        <begin position="108"/>
        <end position="110"/>
    </location>
    <ligand>
        <name>NADP(+)</name>
        <dbReference type="ChEBI" id="CHEBI:58349"/>
    </ligand>
</feature>
<evidence type="ECO:0000256" key="2">
    <source>
        <dbReference type="ARBA" id="ARBA00004885"/>
    </source>
</evidence>
<evidence type="ECO:0000256" key="5">
    <source>
        <dbReference type="ARBA" id="ARBA00022723"/>
    </source>
</evidence>
<feature type="binding site" evidence="10">
    <location>
        <position position="278"/>
    </location>
    <ligand>
        <name>substrate</name>
    </ligand>
</feature>
<comment type="catalytic activity">
    <reaction evidence="9">
        <text>(2R)-2,3-dihydroxy-3-methylbutanoate + NADP(+) = (2S)-2-acetolactate + NADPH + H(+)</text>
        <dbReference type="Rhea" id="RHEA:22068"/>
        <dbReference type="ChEBI" id="CHEBI:15378"/>
        <dbReference type="ChEBI" id="CHEBI:49072"/>
        <dbReference type="ChEBI" id="CHEBI:57783"/>
        <dbReference type="ChEBI" id="CHEBI:58349"/>
        <dbReference type="ChEBI" id="CHEBI:58476"/>
        <dbReference type="EC" id="1.1.1.86"/>
    </reaction>
</comment>
<proteinExistence type="inferred from homology"/>
<dbReference type="SUPFAM" id="SSF48179">
    <property type="entry name" value="6-phosphogluconate dehydrogenase C-terminal domain-like"/>
    <property type="match status" value="2"/>
</dbReference>
<reference evidence="13 14" key="1">
    <citation type="submission" date="2021-03" db="EMBL/GenBank/DDBJ databases">
        <title>Complete genome of Polaribacter_sp.G4M1.</title>
        <authorList>
            <person name="Jeong S.W."/>
            <person name="Bae J.W."/>
        </authorList>
    </citation>
    <scope>NUCLEOTIDE SEQUENCE [LARGE SCALE GENOMIC DNA]</scope>
    <source>
        <strain evidence="13 14">G4M1</strain>
    </source>
</reference>
<keyword evidence="6 9" id="KW-0460">Magnesium</keyword>
<feature type="binding site" evidence="9 10">
    <location>
        <position position="217"/>
    </location>
    <ligand>
        <name>Mg(2+)</name>
        <dbReference type="ChEBI" id="CHEBI:18420"/>
        <label>1</label>
    </ligand>
</feature>
<feature type="binding site" evidence="9 10">
    <location>
        <position position="393"/>
    </location>
    <ligand>
        <name>Mg(2+)</name>
        <dbReference type="ChEBI" id="CHEBI:18420"/>
        <label>2</label>
    </ligand>
</feature>
<evidence type="ECO:0000259" key="11">
    <source>
        <dbReference type="PROSITE" id="PS51850"/>
    </source>
</evidence>
<keyword evidence="8 9" id="KW-0100">Branched-chain amino acid biosynthesis</keyword>
<dbReference type="SUPFAM" id="SSF51735">
    <property type="entry name" value="NAD(P)-binding Rossmann-fold domains"/>
    <property type="match status" value="1"/>
</dbReference>
<gene>
    <name evidence="9 13" type="primary">ilvC</name>
    <name evidence="13" type="ORF">JL193_06640</name>
</gene>
<dbReference type="EC" id="1.1.1.86" evidence="9"/>
<keyword evidence="4 9" id="KW-0028">Amino-acid biosynthesis</keyword>
<comment type="caution">
    <text evidence="10">Lacks conserved residue(s) required for the propagation of feature annotation.</text>
</comment>
<evidence type="ECO:0000256" key="8">
    <source>
        <dbReference type="ARBA" id="ARBA00023304"/>
    </source>
</evidence>
<dbReference type="Proteomes" id="UP000663935">
    <property type="component" value="Chromosome"/>
</dbReference>
<dbReference type="InterPro" id="IPR013023">
    <property type="entry name" value="KARI"/>
</dbReference>